<name>A0A0F7LB17_9VIRU</name>
<organism evidence="2">
    <name type="scientific">uncultured marine virus</name>
    <dbReference type="NCBI Taxonomy" id="186617"/>
    <lineage>
        <taxon>Viruses</taxon>
        <taxon>environmental samples</taxon>
    </lineage>
</organism>
<keyword evidence="1" id="KW-0472">Membrane</keyword>
<evidence type="ECO:0000256" key="1">
    <source>
        <dbReference type="SAM" id="Phobius"/>
    </source>
</evidence>
<proteinExistence type="predicted"/>
<sequence length="53" mass="6391">MLVLMAFVLDGLCSFLLLLFLHCHHFRFLFRWTTFFTSVSSFSHWHNKLLLIC</sequence>
<evidence type="ECO:0000313" key="2">
    <source>
        <dbReference type="EMBL" id="AKH48557.1"/>
    </source>
</evidence>
<keyword evidence="1" id="KW-0812">Transmembrane</keyword>
<protein>
    <submittedName>
        <fullName evidence="2">Uncharacterized protein</fullName>
    </submittedName>
</protein>
<reference evidence="2" key="2">
    <citation type="submission" date="2015-03" db="EMBL/GenBank/DDBJ databases">
        <authorList>
            <person name="Chow C.-E.T."/>
            <person name="Winget D.M."/>
            <person name="White R.A.III."/>
            <person name="Hallam S.J."/>
            <person name="Suttle C.A."/>
        </authorList>
    </citation>
    <scope>NUCLEOTIDE SEQUENCE</scope>
    <source>
        <strain evidence="2">Oxic1_10</strain>
    </source>
</reference>
<reference evidence="2" key="1">
    <citation type="journal article" date="2015" name="Front. Microbiol.">
        <title>Combining genomic sequencing methods to explore viral diversity and reveal potential virus-host interactions.</title>
        <authorList>
            <person name="Chow C.E."/>
            <person name="Winget D.M."/>
            <person name="White R.A.III."/>
            <person name="Hallam S.J."/>
            <person name="Suttle C.A."/>
        </authorList>
    </citation>
    <scope>NUCLEOTIDE SEQUENCE</scope>
    <source>
        <strain evidence="2">Oxic1_10</strain>
    </source>
</reference>
<accession>A0A0F7LB17</accession>
<keyword evidence="1" id="KW-1133">Transmembrane helix</keyword>
<dbReference type="EMBL" id="KR029605">
    <property type="protein sequence ID" value="AKH48557.1"/>
    <property type="molecule type" value="Genomic_DNA"/>
</dbReference>
<feature type="transmembrane region" description="Helical" evidence="1">
    <location>
        <begin position="6"/>
        <end position="23"/>
    </location>
</feature>